<evidence type="ECO:0000256" key="2">
    <source>
        <dbReference type="ARBA" id="ARBA00023002"/>
    </source>
</evidence>
<dbReference type="InterPro" id="IPR036291">
    <property type="entry name" value="NAD(P)-bd_dom_sf"/>
</dbReference>
<dbReference type="Pfam" id="PF00106">
    <property type="entry name" value="adh_short"/>
    <property type="match status" value="1"/>
</dbReference>
<dbReference type="PRINTS" id="PR00081">
    <property type="entry name" value="GDHRDH"/>
</dbReference>
<accession>A0ABQ4LSC7</accession>
<evidence type="ECO:0000256" key="1">
    <source>
        <dbReference type="ARBA" id="ARBA00006484"/>
    </source>
</evidence>
<dbReference type="InterPro" id="IPR002347">
    <property type="entry name" value="SDR_fam"/>
</dbReference>
<keyword evidence="2" id="KW-0560">Oxidoreductase</keyword>
<sequence>MEHHDQAKTAKKTALVTGGSRGIGRGIALALAQAGYEIMITHYRDDAMAEQTAEEIEKLSGRACIVREGDLTEADEAVETAAEAVRTMGQIDCLINNAGVGMYASITELPLEHLDYTMRLNFRAPMLLMREVSKHMIAAGRGGNIVNILSTHAERAYPGDAVYGGIKAALKRATESVALDLSPYRIRVNCIAPGGILVRDPEPSVDQMGSLVPLGRIGMPEDIGQAALWLELRAGFLYYGNHDPDRRGTDPAGYAGGRKKLVGISESGTFPGQLTSSVHEKTAVSRLGGLPFGASRNRTRVHCLGNAMSGALGMRRLIWSKIRRETVIVRG</sequence>
<dbReference type="PRINTS" id="PR00080">
    <property type="entry name" value="SDRFAMILY"/>
</dbReference>
<dbReference type="SUPFAM" id="SSF51735">
    <property type="entry name" value="NAD(P)-binding Rossmann-fold domains"/>
    <property type="match status" value="1"/>
</dbReference>
<dbReference type="Gene3D" id="3.40.50.720">
    <property type="entry name" value="NAD(P)-binding Rossmann-like Domain"/>
    <property type="match status" value="1"/>
</dbReference>
<gene>
    <name evidence="4" type="ORF">J21TS3_04770</name>
</gene>
<dbReference type="RefSeq" id="WP_246536517.1">
    <property type="nucleotide sequence ID" value="NZ_BORW01000001.1"/>
</dbReference>
<protein>
    <recommendedName>
        <fullName evidence="6">SDR family oxidoreductase</fullName>
    </recommendedName>
</protein>
<comment type="caution">
    <text evidence="4">The sequence shown here is derived from an EMBL/GenBank/DDBJ whole genome shotgun (WGS) entry which is preliminary data.</text>
</comment>
<keyword evidence="5" id="KW-1185">Reference proteome</keyword>
<evidence type="ECO:0000313" key="4">
    <source>
        <dbReference type="EMBL" id="GIO65656.1"/>
    </source>
</evidence>
<comment type="similarity">
    <text evidence="1 3">Belongs to the short-chain dehydrogenases/reductases (SDR) family.</text>
</comment>
<evidence type="ECO:0008006" key="6">
    <source>
        <dbReference type="Google" id="ProtNLM"/>
    </source>
</evidence>
<dbReference type="EMBL" id="BORW01000001">
    <property type="protein sequence ID" value="GIO65656.1"/>
    <property type="molecule type" value="Genomic_DNA"/>
</dbReference>
<evidence type="ECO:0000256" key="3">
    <source>
        <dbReference type="RuleBase" id="RU000363"/>
    </source>
</evidence>
<dbReference type="CDD" id="cd05233">
    <property type="entry name" value="SDR_c"/>
    <property type="match status" value="1"/>
</dbReference>
<name>A0ABQ4LSC7_9BACL</name>
<proteinExistence type="inferred from homology"/>
<organism evidence="4 5">
    <name type="scientific">Paenibacillus cookii</name>
    <dbReference type="NCBI Taxonomy" id="157839"/>
    <lineage>
        <taxon>Bacteria</taxon>
        <taxon>Bacillati</taxon>
        <taxon>Bacillota</taxon>
        <taxon>Bacilli</taxon>
        <taxon>Bacillales</taxon>
        <taxon>Paenibacillaceae</taxon>
        <taxon>Paenibacillus</taxon>
    </lineage>
</organism>
<dbReference type="PANTHER" id="PTHR43639">
    <property type="entry name" value="OXIDOREDUCTASE, SHORT-CHAIN DEHYDROGENASE/REDUCTASE FAMILY (AFU_ORTHOLOGUE AFUA_5G02870)"/>
    <property type="match status" value="1"/>
</dbReference>
<dbReference type="Proteomes" id="UP000680638">
    <property type="component" value="Unassembled WGS sequence"/>
</dbReference>
<reference evidence="4 5" key="1">
    <citation type="submission" date="2021-03" db="EMBL/GenBank/DDBJ databases">
        <title>Antimicrobial resistance genes in bacteria isolated from Japanese honey, and their potential for conferring macrolide and lincosamide resistance in the American foulbrood pathogen Paenibacillus larvae.</title>
        <authorList>
            <person name="Okamoto M."/>
            <person name="Kumagai M."/>
            <person name="Kanamori H."/>
            <person name="Takamatsu D."/>
        </authorList>
    </citation>
    <scope>NUCLEOTIDE SEQUENCE [LARGE SCALE GENOMIC DNA]</scope>
    <source>
        <strain evidence="4 5">J21TS3</strain>
    </source>
</reference>
<evidence type="ECO:0000313" key="5">
    <source>
        <dbReference type="Proteomes" id="UP000680638"/>
    </source>
</evidence>
<dbReference type="PANTHER" id="PTHR43639:SF1">
    <property type="entry name" value="SHORT-CHAIN DEHYDROGENASE_REDUCTASE FAMILY PROTEIN"/>
    <property type="match status" value="1"/>
</dbReference>